<feature type="domain" description="Glycosyl hydrolase family 13 catalytic" evidence="7">
    <location>
        <begin position="219"/>
        <end position="559"/>
    </location>
</feature>
<keyword evidence="9" id="KW-1185">Reference proteome</keyword>
<dbReference type="Gene3D" id="2.60.40.1180">
    <property type="entry name" value="Golgi alpha-mannosidase II"/>
    <property type="match status" value="1"/>
</dbReference>
<proteinExistence type="inferred from homology"/>
<dbReference type="InterPro" id="IPR013783">
    <property type="entry name" value="Ig-like_fold"/>
</dbReference>
<keyword evidence="4 6" id="KW-0119">Carbohydrate metabolism</keyword>
<comment type="catalytic activity">
    <reaction evidence="5 6">
        <text>alpha-maltose 1-phosphate + [(1-&gt;4)-alpha-D-glucosyl](n) = [(1-&gt;4)-alpha-D-glucosyl](n+2) + phosphate</text>
        <dbReference type="Rhea" id="RHEA:42692"/>
        <dbReference type="Rhea" id="RHEA-COMP:9584"/>
        <dbReference type="Rhea" id="RHEA-COMP:10183"/>
        <dbReference type="ChEBI" id="CHEBI:15444"/>
        <dbReference type="ChEBI" id="CHEBI:43474"/>
        <dbReference type="ChEBI" id="CHEBI:63576"/>
        <dbReference type="EC" id="2.4.99.16"/>
    </reaction>
</comment>
<evidence type="ECO:0000256" key="3">
    <source>
        <dbReference type="ARBA" id="ARBA00022679"/>
    </source>
</evidence>
<dbReference type="InterPro" id="IPR049171">
    <property type="entry name" value="GLGE_C"/>
</dbReference>
<evidence type="ECO:0000259" key="7">
    <source>
        <dbReference type="SMART" id="SM00642"/>
    </source>
</evidence>
<dbReference type="Pfam" id="PF11896">
    <property type="entry name" value="GlgE_dom_N_S"/>
    <property type="match status" value="1"/>
</dbReference>
<sequence length="679" mass="75776">MPFGIHADSVTGVTGRADLRLGITDIAPVVACGSFSSRAVVGEHIPITATVFREGHDAVAANVVWSPPATPGKRATRPPLLRMRPYSDQPDRWTTTVVPDREGLWTYQVEAWDDPIGTWHHAVEVKVEAGQGPADLANDLEEGARLLDAVGKTVPREHRSAVAAAAVALRDEGLELSARLAPALAPAMTELLHAHPVRRLVTRSPRYEVWVDRVTALYGSWYEFFPRSEGPVVDGKPTHGTFADAAERLPAIAAMEFDVVYLPPIHPIGTVNRKGKNNTLTTVEGDVGSPWAIGSADGGHDAVHPELGTMADFEAFVARTRELGMEVALDFALQAAPDHPWVTEHPEFFTTKADGTIAYAENPPKKYQDIYPINFDNDPDGFYAEARRVLQVWIDAGVKVFRVDNPHTKAINFWHWLIWDVKKSHPDVLFLAEAFTKPAMMHQLARVGFTQSYTYFTWRTQKWEIEQYGRELASTAHYMRPNFFVNTPDILHASLQFGGPPMFRIRAVLASMMSPTWGVYSGYELYEHVALKPGSEEYLDTEKFQLRPRDYEGALAQGRSLTPYLTRLNQIRRQHPALQQLRTLTFHPVDNENLLVFSKTDPGSDDAVLVVVTLSSQHTQIGTTALDMAALGLEWSDRFTVTDEITGAQYEWGQFNYVELDPYREPAHVFTVTRHAPLG</sequence>
<dbReference type="STRING" id="1052260.SAMN05660199_01559"/>
<evidence type="ECO:0000313" key="8">
    <source>
        <dbReference type="EMBL" id="SDO22203.1"/>
    </source>
</evidence>
<dbReference type="InterPro" id="IPR017853">
    <property type="entry name" value="GH"/>
</dbReference>
<dbReference type="InterPro" id="IPR021828">
    <property type="entry name" value="GlgE_dom_N/S"/>
</dbReference>
<comment type="subunit">
    <text evidence="1 6">Homodimer.</text>
</comment>
<evidence type="ECO:0000256" key="5">
    <source>
        <dbReference type="ARBA" id="ARBA00048735"/>
    </source>
</evidence>
<name>A0A1H0HSS9_9ACTN</name>
<dbReference type="Proteomes" id="UP000199088">
    <property type="component" value="Unassembled WGS sequence"/>
</dbReference>
<feature type="binding site" evidence="6">
    <location>
        <position position="405"/>
    </location>
    <ligand>
        <name>alpha-maltose 1-phosphate</name>
        <dbReference type="ChEBI" id="CHEBI:63576"/>
    </ligand>
</feature>
<dbReference type="Gene3D" id="3.20.20.80">
    <property type="entry name" value="Glycosidases"/>
    <property type="match status" value="1"/>
</dbReference>
<protein>
    <recommendedName>
        <fullName evidence="6">Alpha-1,4-glucan:maltose-1-phosphate maltosyltransferase</fullName>
        <shortName evidence="6">GMPMT</shortName>
        <ecNumber evidence="6">2.4.99.16</ecNumber>
    </recommendedName>
    <alternativeName>
        <fullName evidence="6">(1-&gt;4)-alpha-D-glucan:maltose-1-phosphate alpha-D-maltosyltransferase</fullName>
    </alternativeName>
</protein>
<dbReference type="PANTHER" id="PTHR47786:SF2">
    <property type="entry name" value="GLYCOSYL HYDROLASE FAMILY 13 CATALYTIC DOMAIN-CONTAINING PROTEIN"/>
    <property type="match status" value="1"/>
</dbReference>
<dbReference type="InterPro" id="IPR006047">
    <property type="entry name" value="GH13_cat_dom"/>
</dbReference>
<dbReference type="InterPro" id="IPR013780">
    <property type="entry name" value="Glyco_hydro_b"/>
</dbReference>
<feature type="binding site" evidence="6">
    <location>
        <position position="334"/>
    </location>
    <ligand>
        <name>alpha-maltose 1-phosphate</name>
        <dbReference type="ChEBI" id="CHEBI:63576"/>
    </ligand>
</feature>
<dbReference type="Gene3D" id="1.20.58.80">
    <property type="entry name" value="Phosphotransferase system, lactose/cellobiose-type IIA subunit"/>
    <property type="match status" value="1"/>
</dbReference>
<comment type="function">
    <text evidence="6">Maltosyltransferase that uses maltose 1-phosphate (M1P) as the sugar donor to elongate linear or branched alpha-(1-&gt;4)-glucans. Is involved in a branched alpha-glucan biosynthetic pathway from trehalose, together with TreS, Mak and GlgB.</text>
</comment>
<accession>A0A1H0HSS9</accession>
<dbReference type="SMART" id="SM00642">
    <property type="entry name" value="Aamy"/>
    <property type="match status" value="1"/>
</dbReference>
<evidence type="ECO:0000256" key="1">
    <source>
        <dbReference type="ARBA" id="ARBA00011738"/>
    </source>
</evidence>
<dbReference type="HAMAP" id="MF_02124">
    <property type="entry name" value="GlgE"/>
    <property type="match status" value="1"/>
</dbReference>
<dbReference type="AlphaFoldDB" id="A0A1H0HSS9"/>
<feature type="active site" description="Proton donor" evidence="6">
    <location>
        <position position="433"/>
    </location>
</feature>
<dbReference type="Gene3D" id="2.60.40.10">
    <property type="entry name" value="Immunoglobulins"/>
    <property type="match status" value="1"/>
</dbReference>
<dbReference type="SUPFAM" id="SSF51445">
    <property type="entry name" value="(Trans)glycosidases"/>
    <property type="match status" value="1"/>
</dbReference>
<organism evidence="8 9">
    <name type="scientific">Klenkia soli</name>
    <dbReference type="NCBI Taxonomy" id="1052260"/>
    <lineage>
        <taxon>Bacteria</taxon>
        <taxon>Bacillati</taxon>
        <taxon>Actinomycetota</taxon>
        <taxon>Actinomycetes</taxon>
        <taxon>Geodermatophilales</taxon>
        <taxon>Geodermatophilaceae</taxon>
        <taxon>Klenkia</taxon>
    </lineage>
</organism>
<dbReference type="EMBL" id="FNIR01000004">
    <property type="protein sequence ID" value="SDO22203.1"/>
    <property type="molecule type" value="Genomic_DNA"/>
</dbReference>
<dbReference type="GO" id="GO:0030979">
    <property type="term" value="P:alpha-glucan biosynthetic process"/>
    <property type="evidence" value="ECO:0007669"/>
    <property type="project" value="UniProtKB-UniRule"/>
</dbReference>
<evidence type="ECO:0000313" key="9">
    <source>
        <dbReference type="Proteomes" id="UP000199088"/>
    </source>
</evidence>
<evidence type="ECO:0000256" key="6">
    <source>
        <dbReference type="HAMAP-Rule" id="MF_02124"/>
    </source>
</evidence>
<feature type="site" description="Transition state stabilizer" evidence="6">
    <location>
        <position position="489"/>
    </location>
</feature>
<dbReference type="GO" id="GO:0016758">
    <property type="term" value="F:hexosyltransferase activity"/>
    <property type="evidence" value="ECO:0007669"/>
    <property type="project" value="UniProtKB-UniRule"/>
</dbReference>
<gene>
    <name evidence="6" type="primary">glgE</name>
    <name evidence="8" type="ORF">SAMN05660199_01559</name>
</gene>
<evidence type="ECO:0000256" key="4">
    <source>
        <dbReference type="ARBA" id="ARBA00023277"/>
    </source>
</evidence>
<feature type="active site" description="Nucleophile" evidence="6">
    <location>
        <position position="404"/>
    </location>
</feature>
<feature type="binding site" evidence="6">
    <location>
        <position position="274"/>
    </location>
    <ligand>
        <name>alpha-maltose 1-phosphate</name>
        <dbReference type="ChEBI" id="CHEBI:63576"/>
    </ligand>
</feature>
<feature type="binding site" evidence="6">
    <location>
        <begin position="543"/>
        <end position="544"/>
    </location>
    <ligand>
        <name>alpha-maltose 1-phosphate</name>
        <dbReference type="ChEBI" id="CHEBI:63576"/>
    </ligand>
</feature>
<feature type="binding site" evidence="6">
    <location>
        <position position="369"/>
    </location>
    <ligand>
        <name>alpha-maltose 1-phosphate</name>
        <dbReference type="ChEBI" id="CHEBI:63576"/>
    </ligand>
</feature>
<keyword evidence="2 6" id="KW-0328">Glycosyltransferase</keyword>
<dbReference type="CDD" id="cd11344">
    <property type="entry name" value="AmyAc_GlgE_like"/>
    <property type="match status" value="1"/>
</dbReference>
<dbReference type="Pfam" id="PF21702">
    <property type="entry name" value="GLGE_C"/>
    <property type="match status" value="1"/>
</dbReference>
<keyword evidence="3 6" id="KW-0808">Transferase</keyword>
<reference evidence="9" key="1">
    <citation type="submission" date="2016-10" db="EMBL/GenBank/DDBJ databases">
        <authorList>
            <person name="Varghese N."/>
            <person name="Submissions S."/>
        </authorList>
    </citation>
    <scope>NUCLEOTIDE SEQUENCE [LARGE SCALE GENOMIC DNA]</scope>
    <source>
        <strain evidence="9">DSM 45843</strain>
    </source>
</reference>
<dbReference type="EC" id="2.4.99.16" evidence="6"/>
<dbReference type="GO" id="GO:0004553">
    <property type="term" value="F:hydrolase activity, hydrolyzing O-glycosyl compounds"/>
    <property type="evidence" value="ECO:0007669"/>
    <property type="project" value="InterPro"/>
</dbReference>
<comment type="similarity">
    <text evidence="6">Belongs to the glycosyl hydrolase 13 family. GlgE subfamily.</text>
</comment>
<evidence type="ECO:0000256" key="2">
    <source>
        <dbReference type="ARBA" id="ARBA00022676"/>
    </source>
</evidence>
<dbReference type="InterPro" id="IPR026585">
    <property type="entry name" value="GlgE"/>
</dbReference>
<dbReference type="PANTHER" id="PTHR47786">
    <property type="entry name" value="ALPHA-1,4-GLUCAN:MALTOSE-1-PHOSPHATE MALTOSYLTRANSFERASE"/>
    <property type="match status" value="1"/>
</dbReference>